<name>A0A914I3Z0_GLORO</name>
<dbReference type="AlphaFoldDB" id="A0A914I3Z0"/>
<sequence>MSDVYDLLSNFKKRLTRTRRRKATTANVGVGEVSISEKSRGGSSGFKMLCITLSIIVMAIVLLVVVFIVVVAIWPGIVEDTPLENMFATDHPEIKALKLWKADIKHSRLIVVKELVWWKKALVVANCCSSINCNCCPKPGGRPGSKK</sequence>
<proteinExistence type="predicted"/>
<keyword evidence="1" id="KW-0472">Membrane</keyword>
<protein>
    <submittedName>
        <fullName evidence="3">Uncharacterized protein</fullName>
    </submittedName>
</protein>
<evidence type="ECO:0000313" key="2">
    <source>
        <dbReference type="Proteomes" id="UP000887572"/>
    </source>
</evidence>
<accession>A0A914I3Z0</accession>
<reference evidence="3" key="1">
    <citation type="submission" date="2022-11" db="UniProtKB">
        <authorList>
            <consortium name="WormBaseParasite"/>
        </authorList>
    </citation>
    <scope>IDENTIFICATION</scope>
</reference>
<evidence type="ECO:0000256" key="1">
    <source>
        <dbReference type="SAM" id="Phobius"/>
    </source>
</evidence>
<organism evidence="2 3">
    <name type="scientific">Globodera rostochiensis</name>
    <name type="common">Golden nematode worm</name>
    <name type="synonym">Heterodera rostochiensis</name>
    <dbReference type="NCBI Taxonomy" id="31243"/>
    <lineage>
        <taxon>Eukaryota</taxon>
        <taxon>Metazoa</taxon>
        <taxon>Ecdysozoa</taxon>
        <taxon>Nematoda</taxon>
        <taxon>Chromadorea</taxon>
        <taxon>Rhabditida</taxon>
        <taxon>Tylenchina</taxon>
        <taxon>Tylenchomorpha</taxon>
        <taxon>Tylenchoidea</taxon>
        <taxon>Heteroderidae</taxon>
        <taxon>Heteroderinae</taxon>
        <taxon>Globodera</taxon>
    </lineage>
</organism>
<feature type="transmembrane region" description="Helical" evidence="1">
    <location>
        <begin position="48"/>
        <end position="74"/>
    </location>
</feature>
<dbReference type="Proteomes" id="UP000887572">
    <property type="component" value="Unplaced"/>
</dbReference>
<keyword evidence="1" id="KW-0812">Transmembrane</keyword>
<keyword evidence="1" id="KW-1133">Transmembrane helix</keyword>
<dbReference type="WBParaSite" id="Gr19_v10_g6663.t1">
    <property type="protein sequence ID" value="Gr19_v10_g6663.t1"/>
    <property type="gene ID" value="Gr19_v10_g6663"/>
</dbReference>
<keyword evidence="2" id="KW-1185">Reference proteome</keyword>
<evidence type="ECO:0000313" key="3">
    <source>
        <dbReference type="WBParaSite" id="Gr19_v10_g6663.t1"/>
    </source>
</evidence>